<sequence length="62" mass="7439">MSEEWITRIILLAMMLPMIFYFIALGINTRKTEDMYKRDMTYELNPFTGTKMPVKEKETKID</sequence>
<evidence type="ECO:0000313" key="3">
    <source>
        <dbReference type="Proteomes" id="UP000315215"/>
    </source>
</evidence>
<dbReference type="AlphaFoldDB" id="A0A516KI75"/>
<dbReference type="RefSeq" id="WP_143895291.1">
    <property type="nucleotide sequence ID" value="NZ_CP041666.1"/>
</dbReference>
<organism evidence="2 3">
    <name type="scientific">Radiobacillus deserti</name>
    <dbReference type="NCBI Taxonomy" id="2594883"/>
    <lineage>
        <taxon>Bacteria</taxon>
        <taxon>Bacillati</taxon>
        <taxon>Bacillota</taxon>
        <taxon>Bacilli</taxon>
        <taxon>Bacillales</taxon>
        <taxon>Bacillaceae</taxon>
        <taxon>Radiobacillus</taxon>
    </lineage>
</organism>
<keyword evidence="1" id="KW-0812">Transmembrane</keyword>
<dbReference type="OrthoDB" id="2893476at2"/>
<evidence type="ECO:0000256" key="1">
    <source>
        <dbReference type="SAM" id="Phobius"/>
    </source>
</evidence>
<protein>
    <submittedName>
        <fullName evidence="2">Uncharacterized protein</fullName>
    </submittedName>
</protein>
<accession>A0A516KI75</accession>
<keyword evidence="3" id="KW-1185">Reference proteome</keyword>
<proteinExistence type="predicted"/>
<keyword evidence="1" id="KW-0472">Membrane</keyword>
<dbReference type="Proteomes" id="UP000315215">
    <property type="component" value="Chromosome"/>
</dbReference>
<gene>
    <name evidence="2" type="ORF">FN924_13375</name>
</gene>
<feature type="transmembrane region" description="Helical" evidence="1">
    <location>
        <begin position="6"/>
        <end position="28"/>
    </location>
</feature>
<reference evidence="2 3" key="1">
    <citation type="submission" date="2019-07" db="EMBL/GenBank/DDBJ databases">
        <authorList>
            <person name="Li J."/>
        </authorList>
    </citation>
    <scope>NUCLEOTIDE SEQUENCE [LARGE SCALE GENOMIC DNA]</scope>
    <source>
        <strain evidence="2 3">TKL69</strain>
    </source>
</reference>
<name>A0A516KI75_9BACI</name>
<keyword evidence="1" id="KW-1133">Transmembrane helix</keyword>
<evidence type="ECO:0000313" key="2">
    <source>
        <dbReference type="EMBL" id="QDP41094.1"/>
    </source>
</evidence>
<dbReference type="EMBL" id="CP041666">
    <property type="protein sequence ID" value="QDP41094.1"/>
    <property type="molecule type" value="Genomic_DNA"/>
</dbReference>
<dbReference type="KEGG" id="aqt:FN924_13375"/>